<dbReference type="GO" id="GO:0051301">
    <property type="term" value="P:cell division"/>
    <property type="evidence" value="ECO:0007669"/>
    <property type="project" value="UniProtKB-KW"/>
</dbReference>
<feature type="domain" description="Cyclin-like" evidence="5">
    <location>
        <begin position="190"/>
        <end position="269"/>
    </location>
</feature>
<dbReference type="InterPro" id="IPR006671">
    <property type="entry name" value="Cyclin_N"/>
</dbReference>
<accession>A0A1R2D3T0</accession>
<dbReference type="PIRSF" id="PIRSF001771">
    <property type="entry name" value="Cyclin_A_B_D_E"/>
    <property type="match status" value="1"/>
</dbReference>
<dbReference type="GO" id="GO:0016538">
    <property type="term" value="F:cyclin-dependent protein serine/threonine kinase regulator activity"/>
    <property type="evidence" value="ECO:0007669"/>
    <property type="project" value="InterPro"/>
</dbReference>
<comment type="caution">
    <text evidence="7">The sequence shown here is derived from an EMBL/GenBank/DDBJ whole genome shotgun (WGS) entry which is preliminary data.</text>
</comment>
<evidence type="ECO:0000259" key="5">
    <source>
        <dbReference type="SMART" id="SM00385"/>
    </source>
</evidence>
<evidence type="ECO:0000313" key="8">
    <source>
        <dbReference type="Proteomes" id="UP000187209"/>
    </source>
</evidence>
<dbReference type="PROSITE" id="PS00292">
    <property type="entry name" value="CYCLINS"/>
    <property type="match status" value="1"/>
</dbReference>
<dbReference type="AlphaFoldDB" id="A0A1R2D3T0"/>
<dbReference type="EMBL" id="MPUH01000006">
    <property type="protein sequence ID" value="OMJ95919.1"/>
    <property type="molecule type" value="Genomic_DNA"/>
</dbReference>
<dbReference type="Proteomes" id="UP000187209">
    <property type="component" value="Unassembled WGS sequence"/>
</dbReference>
<evidence type="ECO:0000256" key="4">
    <source>
        <dbReference type="RuleBase" id="RU000383"/>
    </source>
</evidence>
<dbReference type="InterPro" id="IPR046965">
    <property type="entry name" value="Cyclin_A/B-like"/>
</dbReference>
<dbReference type="FunFam" id="1.10.472.10:FF:000001">
    <property type="entry name" value="G2/mitotic-specific cyclin"/>
    <property type="match status" value="1"/>
</dbReference>
<dbReference type="InterPro" id="IPR004367">
    <property type="entry name" value="Cyclin_C-dom"/>
</dbReference>
<dbReference type="Pfam" id="PF02984">
    <property type="entry name" value="Cyclin_C"/>
    <property type="match status" value="1"/>
</dbReference>
<dbReference type="SUPFAM" id="SSF47954">
    <property type="entry name" value="Cyclin-like"/>
    <property type="match status" value="2"/>
</dbReference>
<dbReference type="SMART" id="SM00385">
    <property type="entry name" value="CYCLIN"/>
    <property type="match status" value="2"/>
</dbReference>
<keyword evidence="1" id="KW-0132">Cell division</keyword>
<feature type="domain" description="Cyclin C-terminal" evidence="6">
    <location>
        <begin position="186"/>
        <end position="300"/>
    </location>
</feature>
<dbReference type="InterPro" id="IPR013763">
    <property type="entry name" value="Cyclin-like_dom"/>
</dbReference>
<dbReference type="InterPro" id="IPR039361">
    <property type="entry name" value="Cyclin"/>
</dbReference>
<keyword evidence="8" id="KW-1185">Reference proteome</keyword>
<proteinExistence type="inferred from homology"/>
<evidence type="ECO:0000313" key="7">
    <source>
        <dbReference type="EMBL" id="OMJ95919.1"/>
    </source>
</evidence>
<dbReference type="CDD" id="cd20507">
    <property type="entry name" value="CYCLIN_CCNB1-like_rpt1"/>
    <property type="match status" value="1"/>
</dbReference>
<dbReference type="PANTHER" id="PTHR10177">
    <property type="entry name" value="CYCLINS"/>
    <property type="match status" value="1"/>
</dbReference>
<evidence type="ECO:0000256" key="2">
    <source>
        <dbReference type="ARBA" id="ARBA00023127"/>
    </source>
</evidence>
<keyword evidence="3" id="KW-0131">Cell cycle</keyword>
<dbReference type="InterPro" id="IPR048258">
    <property type="entry name" value="Cyclins_cyclin-box"/>
</dbReference>
<dbReference type="Pfam" id="PF00134">
    <property type="entry name" value="Cyclin_N"/>
    <property type="match status" value="1"/>
</dbReference>
<evidence type="ECO:0000256" key="1">
    <source>
        <dbReference type="ARBA" id="ARBA00022618"/>
    </source>
</evidence>
<name>A0A1R2D3T0_9CILI</name>
<organism evidence="7 8">
    <name type="scientific">Stentor coeruleus</name>
    <dbReference type="NCBI Taxonomy" id="5963"/>
    <lineage>
        <taxon>Eukaryota</taxon>
        <taxon>Sar</taxon>
        <taxon>Alveolata</taxon>
        <taxon>Ciliophora</taxon>
        <taxon>Postciliodesmatophora</taxon>
        <taxon>Heterotrichea</taxon>
        <taxon>Heterotrichida</taxon>
        <taxon>Stentoridae</taxon>
        <taxon>Stentor</taxon>
    </lineage>
</organism>
<dbReference type="OrthoDB" id="5590282at2759"/>
<dbReference type="GO" id="GO:0044772">
    <property type="term" value="P:mitotic cell cycle phase transition"/>
    <property type="evidence" value="ECO:0007669"/>
    <property type="project" value="InterPro"/>
</dbReference>
<dbReference type="Gene3D" id="1.10.472.10">
    <property type="entry name" value="Cyclin-like"/>
    <property type="match status" value="2"/>
</dbReference>
<dbReference type="SMART" id="SM01332">
    <property type="entry name" value="Cyclin_C"/>
    <property type="match status" value="1"/>
</dbReference>
<gene>
    <name evidence="7" type="ORF">SteCoe_652</name>
</gene>
<reference evidence="7 8" key="1">
    <citation type="submission" date="2016-11" db="EMBL/GenBank/DDBJ databases">
        <title>The macronuclear genome of Stentor coeruleus: a giant cell with tiny introns.</title>
        <authorList>
            <person name="Slabodnick M."/>
            <person name="Ruby J.G."/>
            <person name="Reiff S.B."/>
            <person name="Swart E.C."/>
            <person name="Gosai S."/>
            <person name="Prabakaran S."/>
            <person name="Witkowska E."/>
            <person name="Larue G.E."/>
            <person name="Fisher S."/>
            <person name="Freeman R.M."/>
            <person name="Gunawardena J."/>
            <person name="Chu W."/>
            <person name="Stover N.A."/>
            <person name="Gregory B.D."/>
            <person name="Nowacki M."/>
            <person name="Derisi J."/>
            <person name="Roy S.W."/>
            <person name="Marshall W.F."/>
            <person name="Sood P."/>
        </authorList>
    </citation>
    <scope>NUCLEOTIDE SEQUENCE [LARGE SCALE GENOMIC DNA]</scope>
    <source>
        <strain evidence="7">WM001</strain>
    </source>
</reference>
<feature type="domain" description="Cyclin-like" evidence="5">
    <location>
        <begin position="93"/>
        <end position="177"/>
    </location>
</feature>
<comment type="similarity">
    <text evidence="4">Belongs to the cyclin family.</text>
</comment>
<dbReference type="InterPro" id="IPR036915">
    <property type="entry name" value="Cyclin-like_sf"/>
</dbReference>
<evidence type="ECO:0000256" key="3">
    <source>
        <dbReference type="ARBA" id="ARBA00023306"/>
    </source>
</evidence>
<sequence length="303" mass="35106">MTTHAIPSESNENLLLQHKITIAPHPRVFGTDLTNLLPQQKSSEIPKLSIYPNEYISDIVNHLHETEAEYLPKSGYMIIQESINEKMRNILVDWLVEVHKKFKLVEETLFLTVNIIDRYLEKTQVVRENLQLVGVSSMLIASKYEDIYPPEIKDFVNITDDTYTAQQVLETEILILRCLNFNITTPSALRFLEQYAKMSEFDELALNFSRYLIELSLVEYKFLKYKPSNISASAIYLTQKALKNPSKSLKSLTTSTDIEIRTCAKDLITLFQKAETCTLQAVKKKYSQPKYYEVAKLQIKFKF</sequence>
<evidence type="ECO:0000259" key="6">
    <source>
        <dbReference type="SMART" id="SM01332"/>
    </source>
</evidence>
<protein>
    <submittedName>
        <fullName evidence="7">Uncharacterized protein</fullName>
    </submittedName>
</protein>
<keyword evidence="2 4" id="KW-0195">Cyclin</keyword>